<dbReference type="SUPFAM" id="SSF64438">
    <property type="entry name" value="CNF1/YfiH-like putative cysteine hydrolases"/>
    <property type="match status" value="1"/>
</dbReference>
<protein>
    <submittedName>
        <fullName evidence="3">Chemotaxis protein CheD</fullName>
    </submittedName>
</protein>
<name>A0ABX1W019_9FIRM</name>
<sequence>MELIVGMGEYLISDNEGDILRTFALASCVAVTVYSPRRKAAGMIHVVLPSPLDSKDITKRPGYFAATGIPLLIGAMCQRYGCLKEELHIQMFGGADSINSQDIYKVGLKNIDAVKYALLSMGLTILKADLRGNDSRTLEMDVKTGAIKVLRQPI</sequence>
<dbReference type="PANTHER" id="PTHR35147">
    <property type="entry name" value="CHEMORECEPTOR GLUTAMINE DEAMIDASE CHED-RELATED"/>
    <property type="match status" value="1"/>
</dbReference>
<evidence type="ECO:0000313" key="3">
    <source>
        <dbReference type="EMBL" id="NNJ32811.1"/>
    </source>
</evidence>
<dbReference type="Proteomes" id="UP000539052">
    <property type="component" value="Unassembled WGS sequence"/>
</dbReference>
<accession>A0ABX1W019</accession>
<dbReference type="EMBL" id="JAAOXG010000068">
    <property type="protein sequence ID" value="NNJ32811.1"/>
    <property type="molecule type" value="Genomic_DNA"/>
</dbReference>
<dbReference type="Gene3D" id="3.30.1330.200">
    <property type="match status" value="1"/>
</dbReference>
<evidence type="ECO:0000256" key="1">
    <source>
        <dbReference type="ARBA" id="ARBA00022500"/>
    </source>
</evidence>
<dbReference type="RefSeq" id="WP_170823856.1">
    <property type="nucleotide sequence ID" value="NZ_JAAOXG010000068.1"/>
</dbReference>
<comment type="caution">
    <text evidence="3">The sequence shown here is derived from an EMBL/GenBank/DDBJ whole genome shotgun (WGS) entry which is preliminary data.</text>
</comment>
<dbReference type="Pfam" id="PF03975">
    <property type="entry name" value="CheD"/>
    <property type="match status" value="1"/>
</dbReference>
<dbReference type="InterPro" id="IPR011324">
    <property type="entry name" value="Cytotoxic_necrot_fac-like_cat"/>
</dbReference>
<evidence type="ECO:0000256" key="2">
    <source>
        <dbReference type="ARBA" id="ARBA00022801"/>
    </source>
</evidence>
<dbReference type="CDD" id="cd16352">
    <property type="entry name" value="CheD"/>
    <property type="match status" value="1"/>
</dbReference>
<dbReference type="PANTHER" id="PTHR35147:SF1">
    <property type="entry name" value="CHEMORECEPTOR GLUTAMINE DEAMIDASE CHED-RELATED"/>
    <property type="match status" value="1"/>
</dbReference>
<keyword evidence="1" id="KW-0145">Chemotaxis</keyword>
<keyword evidence="4" id="KW-1185">Reference proteome</keyword>
<dbReference type="InterPro" id="IPR005659">
    <property type="entry name" value="Chemorcpt_Glu_NH3ase_CheD"/>
</dbReference>
<evidence type="ECO:0000313" key="4">
    <source>
        <dbReference type="Proteomes" id="UP000539052"/>
    </source>
</evidence>
<keyword evidence="2" id="KW-0378">Hydrolase</keyword>
<organism evidence="3 4">
    <name type="scientific">Lacrimispora defluvii</name>
    <dbReference type="NCBI Taxonomy" id="2719233"/>
    <lineage>
        <taxon>Bacteria</taxon>
        <taxon>Bacillati</taxon>
        <taxon>Bacillota</taxon>
        <taxon>Clostridia</taxon>
        <taxon>Lachnospirales</taxon>
        <taxon>Lachnospiraceae</taxon>
        <taxon>Lacrimispora</taxon>
    </lineage>
</organism>
<proteinExistence type="predicted"/>
<dbReference type="InterPro" id="IPR038592">
    <property type="entry name" value="CheD-like_sf"/>
</dbReference>
<gene>
    <name evidence="3" type="ORF">G9470_23910</name>
</gene>
<reference evidence="3 4" key="1">
    <citation type="submission" date="2020-03" db="EMBL/GenBank/DDBJ databases">
        <title>Genome Sequence of industrial isolate, B5A.</title>
        <authorList>
            <person name="Sharma S."/>
            <person name="Patil P.B."/>
            <person name="Korpole S."/>
        </authorList>
    </citation>
    <scope>NUCLEOTIDE SEQUENCE [LARGE SCALE GENOMIC DNA]</scope>
    <source>
        <strain evidence="3 4">PI-S10-B5A</strain>
    </source>
</reference>